<feature type="domain" description="PFL" evidence="21">
    <location>
        <begin position="1"/>
        <end position="609"/>
    </location>
</feature>
<evidence type="ECO:0000259" key="21">
    <source>
        <dbReference type="PROSITE" id="PS51554"/>
    </source>
</evidence>
<comment type="subcellular location">
    <subcellularLocation>
        <location evidence="1 18">Cytoplasm</location>
    </subcellularLocation>
</comment>
<dbReference type="Pfam" id="PF01228">
    <property type="entry name" value="Gly_radical"/>
    <property type="match status" value="1"/>
</dbReference>
<keyword evidence="8 18" id="KW-0808">Transferase</keyword>
<feature type="domain" description="Glycine radical" evidence="20">
    <location>
        <begin position="616"/>
        <end position="739"/>
    </location>
</feature>
<keyword evidence="6 18" id="KW-0963">Cytoplasm</keyword>
<dbReference type="PROSITE" id="PS51554">
    <property type="entry name" value="PFL"/>
    <property type="match status" value="1"/>
</dbReference>
<evidence type="ECO:0000256" key="10">
    <source>
        <dbReference type="ARBA" id="ARBA00023277"/>
    </source>
</evidence>
<feature type="region of interest" description="Disordered" evidence="19">
    <location>
        <begin position="600"/>
        <end position="619"/>
    </location>
</feature>
<dbReference type="Gene3D" id="3.20.70.20">
    <property type="match status" value="1"/>
</dbReference>
<dbReference type="InterPro" id="IPR050244">
    <property type="entry name" value="Auton_GlycylRad_Cofactor"/>
</dbReference>
<keyword evidence="11 18" id="KW-0012">Acyltransferase</keyword>
<evidence type="ECO:0000256" key="12">
    <source>
        <dbReference type="ARBA" id="ARBA00031063"/>
    </source>
</evidence>
<keyword evidence="10 18" id="KW-0119">Carbohydrate metabolism</keyword>
<dbReference type="InterPro" id="IPR004184">
    <property type="entry name" value="PFL_dom"/>
</dbReference>
<evidence type="ECO:0000256" key="17">
    <source>
        <dbReference type="PROSITE-ProRule" id="PRU00493"/>
    </source>
</evidence>
<comment type="caution">
    <text evidence="22">The sequence shown here is derived from an EMBL/GenBank/DDBJ whole genome shotgun (WGS) entry which is preliminary data.</text>
</comment>
<evidence type="ECO:0000256" key="1">
    <source>
        <dbReference type="ARBA" id="ARBA00004496"/>
    </source>
</evidence>
<feature type="active site" description="Cysteine radical intermediate" evidence="15">
    <location>
        <position position="404"/>
    </location>
</feature>
<proteinExistence type="inferred from homology"/>
<dbReference type="PANTHER" id="PTHR30191">
    <property type="entry name" value="FORMATE ACETYLTRANSFERASE"/>
    <property type="match status" value="1"/>
</dbReference>
<sequence>MSSFTRGNWNSEVDVRDFIIKNRTPYIGDDSFLEKATEKTKNIWSKISKALQEERKRGGVLDIDTDTISNIVAHNEGYIDKENEIIYGLQTDAPLKRAIMPFGGIRMIIKGCQSYGFDLNPDIVEIFQKYRKTHNECVYDLYTAEMKRAKKAGIITGLPDAYGRGRIIGDYRRLALYGVDYLIKDKEQEKIMMEYDYIDDNVMRAREETSEQIKALKELKEMSNKYGVDVSKGATNAKEAVQWLYLAYLAAIKEQNGAAMSLGRVSTFLDIYIERDLKEGIITESQAQELIDQFVIKLRIVRFLRTPDYDKLFSGDPTWVTECIGGMGLDGETLVTKTSYRFLNTLNNLGPAPEPNMTVLWSTSLPDNFKKYCANISINTSSIQYESDDIMRHHYGDDYAIACCVSAMRVGKQMQFFGARCNLAKALLYAINGGRDEITGIQVGPKFHAIKSEYLDYDEVMTSFDTILDWVARLYINSLNMIHFSHDKYAYERIQMALHDKEVLRTMACGIAGLSVVVDSLSAIKYAKVKTIKNDEGIVVDYEIDGNYPKYGNNDDTVDQIAIDVVKLFMNKLRKQRTYRQSVPTLSILTITSNVVYGSKTGNTPDGRKSGEPLAPGANPMHGRDIKGALAVLNSIAKLPYEYAQDGISFTFSVIPKALGKDQGSRSTNLKALLDGYFSKGGHHINVNVFEKETLIDAMEHPEKYPQLTIRVSGYAVNFIKLTREQQLDVINRTFHEKI</sequence>
<evidence type="ECO:0000313" key="22">
    <source>
        <dbReference type="EMBL" id="MPW24642.1"/>
    </source>
</evidence>
<evidence type="ECO:0000256" key="5">
    <source>
        <dbReference type="ARBA" id="ARBA00013897"/>
    </source>
</evidence>
<keyword evidence="7 18" id="KW-0313">Glucose metabolism</keyword>
<dbReference type="Proteomes" id="UP000440004">
    <property type="component" value="Unassembled WGS sequence"/>
</dbReference>
<dbReference type="FunFam" id="3.20.70.20:FF:000003">
    <property type="entry name" value="Formate acetyltransferase"/>
    <property type="match status" value="1"/>
</dbReference>
<evidence type="ECO:0000256" key="2">
    <source>
        <dbReference type="ARBA" id="ARBA00004809"/>
    </source>
</evidence>
<comment type="subunit">
    <text evidence="18">Homodimer.</text>
</comment>
<dbReference type="PROSITE" id="PS51149">
    <property type="entry name" value="GLY_RADICAL_2"/>
    <property type="match status" value="1"/>
</dbReference>
<dbReference type="AlphaFoldDB" id="A0A6A7K5I2"/>
<dbReference type="NCBIfam" id="TIGR01255">
    <property type="entry name" value="pyr_form_ly_1"/>
    <property type="match status" value="1"/>
</dbReference>
<dbReference type="UniPathway" id="UPA00920">
    <property type="reaction ID" value="UER00891"/>
</dbReference>
<dbReference type="PIRSF" id="PIRSF000379">
    <property type="entry name" value="For_Ac_trans_1"/>
    <property type="match status" value="1"/>
</dbReference>
<dbReference type="InterPro" id="IPR001150">
    <property type="entry name" value="Gly_radical"/>
</dbReference>
<feature type="modified residue" description="Glycine radical" evidence="16 17">
    <location>
        <position position="714"/>
    </location>
</feature>
<reference evidence="22 23" key="1">
    <citation type="submission" date="2019-10" db="EMBL/GenBank/DDBJ databases">
        <title>Alkalibaculum tamaniensis sp.nov., a new alkaliphilic acetogen, isolated on methoxylated aromatics from a mud volcano.</title>
        <authorList>
            <person name="Khomyakova M.A."/>
            <person name="Merkel A.Y."/>
            <person name="Bonch-Osmolovskaya E.A."/>
            <person name="Slobodkin A.I."/>
        </authorList>
    </citation>
    <scope>NUCLEOTIDE SEQUENCE [LARGE SCALE GENOMIC DNA]</scope>
    <source>
        <strain evidence="22 23">M08DMB</strain>
    </source>
</reference>
<evidence type="ECO:0000256" key="18">
    <source>
        <dbReference type="RuleBase" id="RU368075"/>
    </source>
</evidence>
<accession>A0A6A7K5I2</accession>
<evidence type="ECO:0000256" key="4">
    <source>
        <dbReference type="ARBA" id="ARBA00013214"/>
    </source>
</evidence>
<dbReference type="RefSeq" id="WP_152801324.1">
    <property type="nucleotide sequence ID" value="NZ_WHNX01000003.1"/>
</dbReference>
<evidence type="ECO:0000256" key="16">
    <source>
        <dbReference type="PIRSR" id="PIRSR000379-2"/>
    </source>
</evidence>
<evidence type="ECO:0000256" key="6">
    <source>
        <dbReference type="ARBA" id="ARBA00022490"/>
    </source>
</evidence>
<comment type="function">
    <text evidence="13">Catalyzes the conversion of pyruvate to formate and acetyl-CoA.</text>
</comment>
<evidence type="ECO:0000256" key="3">
    <source>
        <dbReference type="ARBA" id="ARBA00008375"/>
    </source>
</evidence>
<dbReference type="Pfam" id="PF02901">
    <property type="entry name" value="PFL-like"/>
    <property type="match status" value="1"/>
</dbReference>
<name>A0A6A7K5I2_9FIRM</name>
<dbReference type="PANTHER" id="PTHR30191:SF0">
    <property type="entry name" value="FORMATE ACETYLTRANSFERASE 1"/>
    <property type="match status" value="1"/>
</dbReference>
<dbReference type="GO" id="GO:0005829">
    <property type="term" value="C:cytosol"/>
    <property type="evidence" value="ECO:0007669"/>
    <property type="project" value="TreeGrafter"/>
</dbReference>
<dbReference type="PROSITE" id="PS00850">
    <property type="entry name" value="GLY_RADICAL_1"/>
    <property type="match status" value="1"/>
</dbReference>
<evidence type="ECO:0000256" key="19">
    <source>
        <dbReference type="SAM" id="MobiDB-lite"/>
    </source>
</evidence>
<dbReference type="InterPro" id="IPR005949">
    <property type="entry name" value="Form_AcTrfase"/>
</dbReference>
<evidence type="ECO:0000256" key="9">
    <source>
        <dbReference type="ARBA" id="ARBA00022818"/>
    </source>
</evidence>
<comment type="catalytic activity">
    <reaction evidence="14 18">
        <text>formate + acetyl-CoA = pyruvate + CoA</text>
        <dbReference type="Rhea" id="RHEA:11844"/>
        <dbReference type="ChEBI" id="CHEBI:15361"/>
        <dbReference type="ChEBI" id="CHEBI:15740"/>
        <dbReference type="ChEBI" id="CHEBI:57287"/>
        <dbReference type="ChEBI" id="CHEBI:57288"/>
        <dbReference type="EC" id="2.3.1.54"/>
    </reaction>
</comment>
<evidence type="ECO:0000256" key="7">
    <source>
        <dbReference type="ARBA" id="ARBA00022526"/>
    </source>
</evidence>
<dbReference type="EC" id="2.3.1.54" evidence="4 18"/>
<gene>
    <name evidence="22" type="primary">pflB</name>
    <name evidence="22" type="ORF">GC105_02390</name>
</gene>
<dbReference type="CDD" id="cd01678">
    <property type="entry name" value="PFL1"/>
    <property type="match status" value="1"/>
</dbReference>
<evidence type="ECO:0000256" key="8">
    <source>
        <dbReference type="ARBA" id="ARBA00022679"/>
    </source>
</evidence>
<evidence type="ECO:0000259" key="20">
    <source>
        <dbReference type="PROSITE" id="PS51149"/>
    </source>
</evidence>
<evidence type="ECO:0000256" key="13">
    <source>
        <dbReference type="ARBA" id="ARBA00034302"/>
    </source>
</evidence>
<dbReference type="GO" id="GO:0008861">
    <property type="term" value="F:formate C-acetyltransferase activity"/>
    <property type="evidence" value="ECO:0007669"/>
    <property type="project" value="UniProtKB-UniRule"/>
</dbReference>
<dbReference type="InterPro" id="IPR019777">
    <property type="entry name" value="Form_AcTrfase_GR_CS"/>
</dbReference>
<evidence type="ECO:0000256" key="11">
    <source>
        <dbReference type="ARBA" id="ARBA00023315"/>
    </source>
</evidence>
<organism evidence="22 23">
    <name type="scientific">Alkalibaculum sporogenes</name>
    <dbReference type="NCBI Taxonomy" id="2655001"/>
    <lineage>
        <taxon>Bacteria</taxon>
        <taxon>Bacillati</taxon>
        <taxon>Bacillota</taxon>
        <taxon>Clostridia</taxon>
        <taxon>Eubacteriales</taxon>
        <taxon>Eubacteriaceae</taxon>
        <taxon>Alkalibaculum</taxon>
    </lineage>
</organism>
<comment type="pathway">
    <text evidence="2 18">Fermentation; pyruvate fermentation; formate from pyruvate: step 1/1.</text>
</comment>
<dbReference type="EMBL" id="WHNX01000003">
    <property type="protein sequence ID" value="MPW24642.1"/>
    <property type="molecule type" value="Genomic_DNA"/>
</dbReference>
<evidence type="ECO:0000313" key="23">
    <source>
        <dbReference type="Proteomes" id="UP000440004"/>
    </source>
</evidence>
<evidence type="ECO:0000256" key="15">
    <source>
        <dbReference type="PIRSR" id="PIRSR000379-1"/>
    </source>
</evidence>
<comment type="similarity">
    <text evidence="3 18">Belongs to the glycyl radical enzyme (GRE) family. PFL subfamily.</text>
</comment>
<dbReference type="SUPFAM" id="SSF51998">
    <property type="entry name" value="PFL-like glycyl radical enzymes"/>
    <property type="match status" value="1"/>
</dbReference>
<keyword evidence="23" id="KW-1185">Reference proteome</keyword>
<feature type="active site" description="S-acetylcysteine intermediate" evidence="15">
    <location>
        <position position="403"/>
    </location>
</feature>
<protein>
    <recommendedName>
        <fullName evidence="5 18">Formate acetyltransferase</fullName>
        <ecNumber evidence="4 18">2.3.1.54</ecNumber>
    </recommendedName>
    <alternativeName>
        <fullName evidence="12 18">Pyruvate formate-lyase</fullName>
    </alternativeName>
</protein>
<evidence type="ECO:0000256" key="14">
    <source>
        <dbReference type="ARBA" id="ARBA00049029"/>
    </source>
</evidence>
<dbReference type="GO" id="GO:0006006">
    <property type="term" value="P:glucose metabolic process"/>
    <property type="evidence" value="ECO:0007669"/>
    <property type="project" value="UniProtKB-UniRule"/>
</dbReference>
<keyword evidence="9 16" id="KW-0556">Organic radical</keyword>